<proteinExistence type="predicted"/>
<organism evidence="1">
    <name type="scientific">Anguilla anguilla</name>
    <name type="common">European freshwater eel</name>
    <name type="synonym">Muraena anguilla</name>
    <dbReference type="NCBI Taxonomy" id="7936"/>
    <lineage>
        <taxon>Eukaryota</taxon>
        <taxon>Metazoa</taxon>
        <taxon>Chordata</taxon>
        <taxon>Craniata</taxon>
        <taxon>Vertebrata</taxon>
        <taxon>Euteleostomi</taxon>
        <taxon>Actinopterygii</taxon>
        <taxon>Neopterygii</taxon>
        <taxon>Teleostei</taxon>
        <taxon>Anguilliformes</taxon>
        <taxon>Anguillidae</taxon>
        <taxon>Anguilla</taxon>
    </lineage>
</organism>
<protein>
    <submittedName>
        <fullName evidence="1">Uncharacterized protein</fullName>
    </submittedName>
</protein>
<reference evidence="1" key="1">
    <citation type="submission" date="2014-11" db="EMBL/GenBank/DDBJ databases">
        <authorList>
            <person name="Amaro Gonzalez C."/>
        </authorList>
    </citation>
    <scope>NUCLEOTIDE SEQUENCE</scope>
</reference>
<sequence>MRIYTSHLSVCVMLILIRKCCERYKLQQLRV</sequence>
<dbReference type="AlphaFoldDB" id="A0A0E9TCK1"/>
<reference evidence="1" key="2">
    <citation type="journal article" date="2015" name="Fish Shellfish Immunol.">
        <title>Early steps in the European eel (Anguilla anguilla)-Vibrio vulnificus interaction in the gills: Role of the RtxA13 toxin.</title>
        <authorList>
            <person name="Callol A."/>
            <person name="Pajuelo D."/>
            <person name="Ebbesson L."/>
            <person name="Teles M."/>
            <person name="MacKenzie S."/>
            <person name="Amaro C."/>
        </authorList>
    </citation>
    <scope>NUCLEOTIDE SEQUENCE</scope>
</reference>
<name>A0A0E9TCK1_ANGAN</name>
<dbReference type="EMBL" id="GBXM01057942">
    <property type="protein sequence ID" value="JAH50635.1"/>
    <property type="molecule type" value="Transcribed_RNA"/>
</dbReference>
<evidence type="ECO:0000313" key="1">
    <source>
        <dbReference type="EMBL" id="JAH50635.1"/>
    </source>
</evidence>
<accession>A0A0E9TCK1</accession>